<dbReference type="OrthoDB" id="676979at2759"/>
<dbReference type="Proteomes" id="UP000320333">
    <property type="component" value="Unassembled WGS sequence"/>
</dbReference>
<dbReference type="SUPFAM" id="SSF52058">
    <property type="entry name" value="L domain-like"/>
    <property type="match status" value="1"/>
</dbReference>
<sequence length="140" mass="15623">MFCVSKCRLCADSGQKDKSLERELGQGLPVHTYAVAIINPPQLDERMLVPLLHNHLCDGIAESIGRLWYLRTLDQSHNELTGEIPPGIVMLYVSSGFIWTTTTLLVSGTKPQSFDWPHAVRNCPLARKIYAAFENAVIES</sequence>
<dbReference type="EMBL" id="QEAP01000078">
    <property type="protein sequence ID" value="TPX75537.1"/>
    <property type="molecule type" value="Genomic_DNA"/>
</dbReference>
<organism evidence="1 2">
    <name type="scientific">Chytriomyces confervae</name>
    <dbReference type="NCBI Taxonomy" id="246404"/>
    <lineage>
        <taxon>Eukaryota</taxon>
        <taxon>Fungi</taxon>
        <taxon>Fungi incertae sedis</taxon>
        <taxon>Chytridiomycota</taxon>
        <taxon>Chytridiomycota incertae sedis</taxon>
        <taxon>Chytridiomycetes</taxon>
        <taxon>Chytridiales</taxon>
        <taxon>Chytriomycetaceae</taxon>
        <taxon>Chytriomyces</taxon>
    </lineage>
</organism>
<gene>
    <name evidence="1" type="ORF">CcCBS67573_g03204</name>
</gene>
<evidence type="ECO:0000313" key="2">
    <source>
        <dbReference type="Proteomes" id="UP000320333"/>
    </source>
</evidence>
<dbReference type="Gene3D" id="3.80.10.10">
    <property type="entry name" value="Ribonuclease Inhibitor"/>
    <property type="match status" value="1"/>
</dbReference>
<evidence type="ECO:0000313" key="1">
    <source>
        <dbReference type="EMBL" id="TPX75537.1"/>
    </source>
</evidence>
<dbReference type="InterPro" id="IPR032675">
    <property type="entry name" value="LRR_dom_sf"/>
</dbReference>
<proteinExistence type="predicted"/>
<reference evidence="1 2" key="1">
    <citation type="journal article" date="2019" name="Sci. Rep.">
        <title>Comparative genomics of chytrid fungi reveal insights into the obligate biotrophic and pathogenic lifestyle of Synchytrium endobioticum.</title>
        <authorList>
            <person name="van de Vossenberg B.T.L.H."/>
            <person name="Warris S."/>
            <person name="Nguyen H.D.T."/>
            <person name="van Gent-Pelzer M.P.E."/>
            <person name="Joly D.L."/>
            <person name="van de Geest H.C."/>
            <person name="Bonants P.J.M."/>
            <person name="Smith D.S."/>
            <person name="Levesque C.A."/>
            <person name="van der Lee T.A.J."/>
        </authorList>
    </citation>
    <scope>NUCLEOTIDE SEQUENCE [LARGE SCALE GENOMIC DNA]</scope>
    <source>
        <strain evidence="1 2">CBS 675.73</strain>
    </source>
</reference>
<dbReference type="AlphaFoldDB" id="A0A507FKJ0"/>
<protein>
    <submittedName>
        <fullName evidence="1">Uncharacterized protein</fullName>
    </submittedName>
</protein>
<name>A0A507FKJ0_9FUNG</name>
<keyword evidence="2" id="KW-1185">Reference proteome</keyword>
<accession>A0A507FKJ0</accession>
<comment type="caution">
    <text evidence="1">The sequence shown here is derived from an EMBL/GenBank/DDBJ whole genome shotgun (WGS) entry which is preliminary data.</text>
</comment>